<evidence type="ECO:0000256" key="9">
    <source>
        <dbReference type="RuleBase" id="RU000461"/>
    </source>
</evidence>
<feature type="transmembrane region" description="Helical" evidence="10">
    <location>
        <begin position="7"/>
        <end position="27"/>
    </location>
</feature>
<evidence type="ECO:0000256" key="1">
    <source>
        <dbReference type="ARBA" id="ARBA00001971"/>
    </source>
</evidence>
<dbReference type="GO" id="GO:0016705">
    <property type="term" value="F:oxidoreductase activity, acting on paired donors, with incorporation or reduction of molecular oxygen"/>
    <property type="evidence" value="ECO:0007669"/>
    <property type="project" value="InterPro"/>
</dbReference>
<evidence type="ECO:0000313" key="11">
    <source>
        <dbReference type="EMBL" id="OOQ81615.1"/>
    </source>
</evidence>
<feature type="binding site" description="axial binding residue" evidence="8">
    <location>
        <position position="418"/>
    </location>
    <ligand>
        <name>heme</name>
        <dbReference type="ChEBI" id="CHEBI:30413"/>
    </ligand>
    <ligandPart>
        <name>Fe</name>
        <dbReference type="ChEBI" id="CHEBI:18248"/>
    </ligandPart>
</feature>
<dbReference type="PANTHER" id="PTHR24305">
    <property type="entry name" value="CYTOCHROME P450"/>
    <property type="match status" value="1"/>
</dbReference>
<accession>A0A1S9R877</accession>
<evidence type="ECO:0000256" key="6">
    <source>
        <dbReference type="ARBA" id="ARBA00023004"/>
    </source>
</evidence>
<evidence type="ECO:0000256" key="4">
    <source>
        <dbReference type="ARBA" id="ARBA00022723"/>
    </source>
</evidence>
<evidence type="ECO:0000256" key="7">
    <source>
        <dbReference type="ARBA" id="ARBA00023033"/>
    </source>
</evidence>
<dbReference type="Gene3D" id="1.10.630.10">
    <property type="entry name" value="Cytochrome P450"/>
    <property type="match status" value="1"/>
</dbReference>
<protein>
    <submittedName>
        <fullName evidence="11">Benzoate 4-monooxygenase cytochrome P450</fullName>
    </submittedName>
</protein>
<dbReference type="PROSITE" id="PS00086">
    <property type="entry name" value="CYTOCHROME_P450"/>
    <property type="match status" value="1"/>
</dbReference>
<dbReference type="InterPro" id="IPR050121">
    <property type="entry name" value="Cytochrome_P450_monoxygenase"/>
</dbReference>
<name>A0A1S9R877_PENBI</name>
<dbReference type="PRINTS" id="PR00463">
    <property type="entry name" value="EP450I"/>
</dbReference>
<keyword evidence="10" id="KW-0472">Membrane</keyword>
<evidence type="ECO:0000256" key="8">
    <source>
        <dbReference type="PIRSR" id="PIRSR602401-1"/>
    </source>
</evidence>
<dbReference type="GO" id="GO:0043386">
    <property type="term" value="P:mycotoxin biosynthetic process"/>
    <property type="evidence" value="ECO:0007669"/>
    <property type="project" value="UniProtKB-ARBA"/>
</dbReference>
<dbReference type="GO" id="GO:0004497">
    <property type="term" value="F:monooxygenase activity"/>
    <property type="evidence" value="ECO:0007669"/>
    <property type="project" value="UniProtKB-KW"/>
</dbReference>
<sequence>MIFESFCCILSGFALYNGLIIFYNLYFHPLSKFPGPKLAACSHLYEFYFDIIKNGMFMQEIARMHEVYGPIVRITPREIHIKDAEFYDEIYCAGNRKREKDPQFVSGFVSPHSVITTIDHDLHKRRKNMMKNFFSKGSITELEFYIRQKTEKFADRFDEAYQNGGIILMESIFSGLTADVITLYAFGTSYDYLENRERANNLQSAGEIVARGFHFNRFFPFIRKAVLFMPNLATTLLPESEAIVKTLFDGLTTPSIPSEEKTMSRLMDEGLVLLLAGTATTTRVLVLATFHLYNDVRMLAKLRAELKDVMPTPSYRPSWAELEHLPYLTATINEGLRLTFGVTFRQPRVAPHETLLYGKYAIPPGTPVSESTYLLHTDPVVFPEPHTFRPERWTEASSEQKEQMRKHFAPFSKGSRQCIGMNLAYCEMYLALAHVVRRYDMELYDTTFNNVHLVRDLGLGFPKEKPLSVKTRVTGVLTE</sequence>
<keyword evidence="7 9" id="KW-0503">Monooxygenase</keyword>
<keyword evidence="6 8" id="KW-0408">Iron</keyword>
<organism evidence="11 12">
    <name type="scientific">Penicillium brasilianum</name>
    <dbReference type="NCBI Taxonomy" id="104259"/>
    <lineage>
        <taxon>Eukaryota</taxon>
        <taxon>Fungi</taxon>
        <taxon>Dikarya</taxon>
        <taxon>Ascomycota</taxon>
        <taxon>Pezizomycotina</taxon>
        <taxon>Eurotiomycetes</taxon>
        <taxon>Eurotiomycetidae</taxon>
        <taxon>Eurotiales</taxon>
        <taxon>Aspergillaceae</taxon>
        <taxon>Penicillium</taxon>
    </lineage>
</organism>
<comment type="similarity">
    <text evidence="2 9">Belongs to the cytochrome P450 family.</text>
</comment>
<dbReference type="InterPro" id="IPR002401">
    <property type="entry name" value="Cyt_P450_E_grp-I"/>
</dbReference>
<dbReference type="InterPro" id="IPR001128">
    <property type="entry name" value="Cyt_P450"/>
</dbReference>
<proteinExistence type="inferred from homology"/>
<keyword evidence="10" id="KW-0812">Transmembrane</keyword>
<dbReference type="EMBL" id="LJBN01000242">
    <property type="protein sequence ID" value="OOQ81615.1"/>
    <property type="molecule type" value="Genomic_DNA"/>
</dbReference>
<dbReference type="PRINTS" id="PR00385">
    <property type="entry name" value="P450"/>
</dbReference>
<keyword evidence="3 8" id="KW-0349">Heme</keyword>
<dbReference type="Proteomes" id="UP000190744">
    <property type="component" value="Unassembled WGS sequence"/>
</dbReference>
<evidence type="ECO:0000256" key="10">
    <source>
        <dbReference type="SAM" id="Phobius"/>
    </source>
</evidence>
<evidence type="ECO:0000256" key="2">
    <source>
        <dbReference type="ARBA" id="ARBA00010617"/>
    </source>
</evidence>
<dbReference type="GO" id="GO:0020037">
    <property type="term" value="F:heme binding"/>
    <property type="evidence" value="ECO:0007669"/>
    <property type="project" value="InterPro"/>
</dbReference>
<dbReference type="AlphaFoldDB" id="A0A1S9R877"/>
<dbReference type="InterPro" id="IPR017972">
    <property type="entry name" value="Cyt_P450_CS"/>
</dbReference>
<dbReference type="GO" id="GO:0005506">
    <property type="term" value="F:iron ion binding"/>
    <property type="evidence" value="ECO:0007669"/>
    <property type="project" value="InterPro"/>
</dbReference>
<reference evidence="12" key="1">
    <citation type="submission" date="2015-09" db="EMBL/GenBank/DDBJ databases">
        <authorList>
            <person name="Fill T.P."/>
            <person name="Baretta J.F."/>
            <person name="de Almeida L.G."/>
            <person name="Rocha M."/>
            <person name="de Souza D.H."/>
            <person name="Malavazi I."/>
            <person name="Cerdeira L.T."/>
            <person name="Hong H."/>
            <person name="Samborskyy M."/>
            <person name="de Vasconcelos A.T."/>
            <person name="Leadlay P."/>
            <person name="Rodrigues-Filho E."/>
        </authorList>
    </citation>
    <scope>NUCLEOTIDE SEQUENCE [LARGE SCALE GENOMIC DNA]</scope>
    <source>
        <strain evidence="12">LaBioMMi 136</strain>
    </source>
</reference>
<dbReference type="CDD" id="cd11062">
    <property type="entry name" value="CYP58-like"/>
    <property type="match status" value="1"/>
</dbReference>
<keyword evidence="4 8" id="KW-0479">Metal-binding</keyword>
<evidence type="ECO:0000256" key="5">
    <source>
        <dbReference type="ARBA" id="ARBA00023002"/>
    </source>
</evidence>
<dbReference type="SUPFAM" id="SSF48264">
    <property type="entry name" value="Cytochrome P450"/>
    <property type="match status" value="1"/>
</dbReference>
<feature type="transmembrane region" description="Helical" evidence="10">
    <location>
        <begin position="271"/>
        <end position="293"/>
    </location>
</feature>
<keyword evidence="10" id="KW-1133">Transmembrane helix</keyword>
<evidence type="ECO:0000256" key="3">
    <source>
        <dbReference type="ARBA" id="ARBA00022617"/>
    </source>
</evidence>
<evidence type="ECO:0000313" key="12">
    <source>
        <dbReference type="Proteomes" id="UP000190744"/>
    </source>
</evidence>
<comment type="cofactor">
    <cofactor evidence="1 8">
        <name>heme</name>
        <dbReference type="ChEBI" id="CHEBI:30413"/>
    </cofactor>
</comment>
<dbReference type="PANTHER" id="PTHR24305:SF157">
    <property type="entry name" value="N-ACETYLTRYPTOPHAN 6-HYDROXYLASE IVOC-RELATED"/>
    <property type="match status" value="1"/>
</dbReference>
<gene>
    <name evidence="11" type="ORF">PEBR_42257</name>
</gene>
<keyword evidence="5 9" id="KW-0560">Oxidoreductase</keyword>
<dbReference type="Pfam" id="PF00067">
    <property type="entry name" value="p450"/>
    <property type="match status" value="2"/>
</dbReference>
<comment type="caution">
    <text evidence="11">The sequence shown here is derived from an EMBL/GenBank/DDBJ whole genome shotgun (WGS) entry which is preliminary data.</text>
</comment>
<dbReference type="InterPro" id="IPR036396">
    <property type="entry name" value="Cyt_P450_sf"/>
</dbReference>